<dbReference type="Proteomes" id="UP001589894">
    <property type="component" value="Unassembled WGS sequence"/>
</dbReference>
<evidence type="ECO:0000313" key="1">
    <source>
        <dbReference type="EMBL" id="MFC0568634.1"/>
    </source>
</evidence>
<reference evidence="1 2" key="1">
    <citation type="submission" date="2024-09" db="EMBL/GenBank/DDBJ databases">
        <authorList>
            <person name="Sun Q."/>
            <person name="Mori K."/>
        </authorList>
    </citation>
    <scope>NUCLEOTIDE SEQUENCE [LARGE SCALE GENOMIC DNA]</scope>
    <source>
        <strain evidence="1 2">TBRC 2205</strain>
    </source>
</reference>
<gene>
    <name evidence="1" type="ORF">ACFFHU_31435</name>
</gene>
<protein>
    <submittedName>
        <fullName evidence="1">Uncharacterized protein</fullName>
    </submittedName>
</protein>
<accession>A0ABV6P6H2</accession>
<name>A0ABV6P6H2_9ACTN</name>
<keyword evidence="2" id="KW-1185">Reference proteome</keyword>
<sequence length="115" mass="12570">MSGPHRSPGELRAIAADWQTLAQHATRGGRCVRCEVRRCWPRANAIGNLVAAGEFGLFSLVPPIKPPVPPAAGDPTMCMTCAVSVETAVRPHPWCETEIRYQGRRLICRCPVCHP</sequence>
<dbReference type="RefSeq" id="WP_377344188.1">
    <property type="nucleotide sequence ID" value="NZ_JBHLUE010000036.1"/>
</dbReference>
<organism evidence="1 2">
    <name type="scientific">Plantactinospora siamensis</name>
    <dbReference type="NCBI Taxonomy" id="555372"/>
    <lineage>
        <taxon>Bacteria</taxon>
        <taxon>Bacillati</taxon>
        <taxon>Actinomycetota</taxon>
        <taxon>Actinomycetes</taxon>
        <taxon>Micromonosporales</taxon>
        <taxon>Micromonosporaceae</taxon>
        <taxon>Plantactinospora</taxon>
    </lineage>
</organism>
<proteinExistence type="predicted"/>
<evidence type="ECO:0000313" key="2">
    <source>
        <dbReference type="Proteomes" id="UP001589894"/>
    </source>
</evidence>
<comment type="caution">
    <text evidence="1">The sequence shown here is derived from an EMBL/GenBank/DDBJ whole genome shotgun (WGS) entry which is preliminary data.</text>
</comment>
<dbReference type="EMBL" id="JBHLUE010000036">
    <property type="protein sequence ID" value="MFC0568634.1"/>
    <property type="molecule type" value="Genomic_DNA"/>
</dbReference>